<reference evidence="2 3" key="1">
    <citation type="submission" date="2017-10" db="EMBL/GenBank/DDBJ databases">
        <authorList>
            <person name="Banno H."/>
            <person name="Chua N.-H."/>
        </authorList>
    </citation>
    <scope>NUCLEOTIDE SEQUENCE [LARGE SCALE GENOMIC DNA]</scope>
    <source>
        <strain evidence="2 3">SCPM-O-B-7607</strain>
    </source>
</reference>
<comment type="caution">
    <text evidence="2">The sequence shown here is derived from an EMBL/GenBank/DDBJ whole genome shotgun (WGS) entry which is preliminary data.</text>
</comment>
<gene>
    <name evidence="2" type="ORF">CS533_07640</name>
</gene>
<keyword evidence="1" id="KW-0732">Signal</keyword>
<protein>
    <recommendedName>
        <fullName evidence="4">N-acetylglucosamine-binding protein A</fullName>
    </recommendedName>
</protein>
<dbReference type="RefSeq" id="WP_005274280.1">
    <property type="nucleotide sequence ID" value="NZ_CABHQF010000147.1"/>
</dbReference>
<evidence type="ECO:0000313" key="3">
    <source>
        <dbReference type="Proteomes" id="UP000229378"/>
    </source>
</evidence>
<proteinExistence type="predicted"/>
<feature type="chain" id="PRO_5013928924" description="N-acetylglucosamine-binding protein A" evidence="1">
    <location>
        <begin position="24"/>
        <end position="146"/>
    </location>
</feature>
<dbReference type="EMBL" id="PEHN01000005">
    <property type="protein sequence ID" value="PHZ28120.1"/>
    <property type="molecule type" value="Genomic_DNA"/>
</dbReference>
<evidence type="ECO:0000256" key="1">
    <source>
        <dbReference type="SAM" id="SignalP"/>
    </source>
</evidence>
<name>A0A2G4U4H6_YERBE</name>
<dbReference type="AlphaFoldDB" id="A0A2G4U4H6"/>
<organism evidence="2 3">
    <name type="scientific">Yersinia bercovieri</name>
    <dbReference type="NCBI Taxonomy" id="634"/>
    <lineage>
        <taxon>Bacteria</taxon>
        <taxon>Pseudomonadati</taxon>
        <taxon>Pseudomonadota</taxon>
        <taxon>Gammaproteobacteria</taxon>
        <taxon>Enterobacterales</taxon>
        <taxon>Yersiniaceae</taxon>
        <taxon>Yersinia</taxon>
    </lineage>
</organism>
<evidence type="ECO:0000313" key="2">
    <source>
        <dbReference type="EMBL" id="PHZ28120.1"/>
    </source>
</evidence>
<sequence>MKPANITTGLILLTTLFSPYYTAALNHNSSAIAAKPVPTRVSAIEHHDDDSFPEFSIEDFHLVQNIAGREAEITFTLKSSGLLYYNVVLNDKDNFDIIETSGFVNNNQRHVSLKKTSTLAGNYKVIIELVDNNKVTVSRNYDITLE</sequence>
<accession>A0A2G4U4H6</accession>
<dbReference type="Proteomes" id="UP000229378">
    <property type="component" value="Unassembled WGS sequence"/>
</dbReference>
<evidence type="ECO:0008006" key="4">
    <source>
        <dbReference type="Google" id="ProtNLM"/>
    </source>
</evidence>
<feature type="signal peptide" evidence="1">
    <location>
        <begin position="1"/>
        <end position="23"/>
    </location>
</feature>